<reference evidence="1" key="1">
    <citation type="journal article" date="2019" name="bioRxiv">
        <title>The Genome of the Zebra Mussel, Dreissena polymorpha: A Resource for Invasive Species Research.</title>
        <authorList>
            <person name="McCartney M.A."/>
            <person name="Auch B."/>
            <person name="Kono T."/>
            <person name="Mallez S."/>
            <person name="Zhang Y."/>
            <person name="Obille A."/>
            <person name="Becker A."/>
            <person name="Abrahante J.E."/>
            <person name="Garbe J."/>
            <person name="Badalamenti J.P."/>
            <person name="Herman A."/>
            <person name="Mangelson H."/>
            <person name="Liachko I."/>
            <person name="Sullivan S."/>
            <person name="Sone E.D."/>
            <person name="Koren S."/>
            <person name="Silverstein K.A.T."/>
            <person name="Beckman K.B."/>
            <person name="Gohl D.M."/>
        </authorList>
    </citation>
    <scope>NUCLEOTIDE SEQUENCE</scope>
    <source>
        <strain evidence="1">Duluth1</strain>
        <tissue evidence="1">Whole animal</tissue>
    </source>
</reference>
<reference evidence="1" key="2">
    <citation type="submission" date="2020-11" db="EMBL/GenBank/DDBJ databases">
        <authorList>
            <person name="McCartney M.A."/>
            <person name="Auch B."/>
            <person name="Kono T."/>
            <person name="Mallez S."/>
            <person name="Becker A."/>
            <person name="Gohl D.M."/>
            <person name="Silverstein K.A.T."/>
            <person name="Koren S."/>
            <person name="Bechman K.B."/>
            <person name="Herman A."/>
            <person name="Abrahante J.E."/>
            <person name="Garbe J."/>
        </authorList>
    </citation>
    <scope>NUCLEOTIDE SEQUENCE</scope>
    <source>
        <strain evidence="1">Duluth1</strain>
        <tissue evidence="1">Whole animal</tissue>
    </source>
</reference>
<keyword evidence="2" id="KW-1185">Reference proteome</keyword>
<proteinExistence type="predicted"/>
<dbReference type="Pfam" id="PF15112">
    <property type="entry name" value="DUF4559"/>
    <property type="match status" value="1"/>
</dbReference>
<comment type="caution">
    <text evidence="1">The sequence shown here is derived from an EMBL/GenBank/DDBJ whole genome shotgun (WGS) entry which is preliminary data.</text>
</comment>
<organism evidence="1 2">
    <name type="scientific">Dreissena polymorpha</name>
    <name type="common">Zebra mussel</name>
    <name type="synonym">Mytilus polymorpha</name>
    <dbReference type="NCBI Taxonomy" id="45954"/>
    <lineage>
        <taxon>Eukaryota</taxon>
        <taxon>Metazoa</taxon>
        <taxon>Spiralia</taxon>
        <taxon>Lophotrochozoa</taxon>
        <taxon>Mollusca</taxon>
        <taxon>Bivalvia</taxon>
        <taxon>Autobranchia</taxon>
        <taxon>Heteroconchia</taxon>
        <taxon>Euheterodonta</taxon>
        <taxon>Imparidentia</taxon>
        <taxon>Neoheterodontei</taxon>
        <taxon>Myida</taxon>
        <taxon>Dreissenoidea</taxon>
        <taxon>Dreissenidae</taxon>
        <taxon>Dreissena</taxon>
    </lineage>
</organism>
<sequence length="119" mass="13679">MAASTNIFAEKETNNWFKACLALICTKEGLTNFIGTELQRVHAAVGGNCGNCSIENLMSCPTPDLCNNRKRNNCMFHQTKVFQQCQICDQVKQKIISFHRFYNPSWRNTNAERWATEPW</sequence>
<accession>A0A9D4H0N8</accession>
<name>A0A9D4H0N8_DREPO</name>
<dbReference type="EMBL" id="JAIWYP010000005">
    <property type="protein sequence ID" value="KAH3824906.1"/>
    <property type="molecule type" value="Genomic_DNA"/>
</dbReference>
<protein>
    <submittedName>
        <fullName evidence="1">Uncharacterized protein</fullName>
    </submittedName>
</protein>
<dbReference type="AlphaFoldDB" id="A0A9D4H0N8"/>
<evidence type="ECO:0000313" key="2">
    <source>
        <dbReference type="Proteomes" id="UP000828390"/>
    </source>
</evidence>
<gene>
    <name evidence="1" type="ORF">DPMN_126765</name>
</gene>
<evidence type="ECO:0000313" key="1">
    <source>
        <dbReference type="EMBL" id="KAH3824906.1"/>
    </source>
</evidence>
<dbReference type="Proteomes" id="UP000828390">
    <property type="component" value="Unassembled WGS sequence"/>
</dbReference>
<dbReference type="InterPro" id="IPR027897">
    <property type="entry name" value="DUF4559"/>
</dbReference>